<evidence type="ECO:0000313" key="2">
    <source>
        <dbReference type="Proteomes" id="UP001642484"/>
    </source>
</evidence>
<reference evidence="1 2" key="1">
    <citation type="submission" date="2024-02" db="EMBL/GenBank/DDBJ databases">
        <authorList>
            <person name="Chen Y."/>
            <person name="Shah S."/>
            <person name="Dougan E. K."/>
            <person name="Thang M."/>
            <person name="Chan C."/>
        </authorList>
    </citation>
    <scope>NUCLEOTIDE SEQUENCE [LARGE SCALE GENOMIC DNA]</scope>
</reference>
<organism evidence="1 2">
    <name type="scientific">Durusdinium trenchii</name>
    <dbReference type="NCBI Taxonomy" id="1381693"/>
    <lineage>
        <taxon>Eukaryota</taxon>
        <taxon>Sar</taxon>
        <taxon>Alveolata</taxon>
        <taxon>Dinophyceae</taxon>
        <taxon>Suessiales</taxon>
        <taxon>Symbiodiniaceae</taxon>
        <taxon>Durusdinium</taxon>
    </lineage>
</organism>
<dbReference type="EMBL" id="CAXAMN010026694">
    <property type="protein sequence ID" value="CAK9105190.1"/>
    <property type="molecule type" value="Genomic_DNA"/>
</dbReference>
<keyword evidence="2" id="KW-1185">Reference proteome</keyword>
<protein>
    <submittedName>
        <fullName evidence="1">Uncharacterized protein</fullName>
    </submittedName>
</protein>
<accession>A0ABP0RZ19</accession>
<dbReference type="Gene3D" id="3.80.10.10">
    <property type="entry name" value="Ribonuclease Inhibitor"/>
    <property type="match status" value="1"/>
</dbReference>
<dbReference type="Proteomes" id="UP001642484">
    <property type="component" value="Unassembled WGS sequence"/>
</dbReference>
<evidence type="ECO:0000313" key="1">
    <source>
        <dbReference type="EMBL" id="CAK9105190.1"/>
    </source>
</evidence>
<gene>
    <name evidence="1" type="ORF">CCMP2556_LOCUS49251</name>
</gene>
<sequence length="224" mass="24844">MALEEGCMSLTESRCKHILQPLEDIDGERDGKDRGTFRLLKTVSIFLRLRGFQRGEPPFREMIIDGQPLVGKGCRALEQAVHLARTSARLRLINCHLDASEACVAEVIRLVTKMLGTGSGSYFLEELNLSENSLGDDAAGRIIEAAVRDRCRRDDATALWLDLSVNRIKNPQSLFQKMEVGVDLDCCYCSVQSVHGSALKVVGGDIFQHASKIDVSLFFFDSSH</sequence>
<dbReference type="SUPFAM" id="SSF52047">
    <property type="entry name" value="RNI-like"/>
    <property type="match status" value="1"/>
</dbReference>
<comment type="caution">
    <text evidence="1">The sequence shown here is derived from an EMBL/GenBank/DDBJ whole genome shotgun (WGS) entry which is preliminary data.</text>
</comment>
<name>A0ABP0RZ19_9DINO</name>
<dbReference type="InterPro" id="IPR032675">
    <property type="entry name" value="LRR_dom_sf"/>
</dbReference>
<proteinExistence type="predicted"/>